<organism evidence="1 2">
    <name type="scientific">Eumeta variegata</name>
    <name type="common">Bagworm moth</name>
    <name type="synonym">Eumeta japonica</name>
    <dbReference type="NCBI Taxonomy" id="151549"/>
    <lineage>
        <taxon>Eukaryota</taxon>
        <taxon>Metazoa</taxon>
        <taxon>Ecdysozoa</taxon>
        <taxon>Arthropoda</taxon>
        <taxon>Hexapoda</taxon>
        <taxon>Insecta</taxon>
        <taxon>Pterygota</taxon>
        <taxon>Neoptera</taxon>
        <taxon>Endopterygota</taxon>
        <taxon>Lepidoptera</taxon>
        <taxon>Glossata</taxon>
        <taxon>Ditrysia</taxon>
        <taxon>Tineoidea</taxon>
        <taxon>Psychidae</taxon>
        <taxon>Oiketicinae</taxon>
        <taxon>Eumeta</taxon>
    </lineage>
</organism>
<name>A0A4C1V947_EUMVA</name>
<dbReference type="Proteomes" id="UP000299102">
    <property type="component" value="Unassembled WGS sequence"/>
</dbReference>
<dbReference type="AlphaFoldDB" id="A0A4C1V947"/>
<protein>
    <submittedName>
        <fullName evidence="1">Uncharacterized protein</fullName>
    </submittedName>
</protein>
<dbReference type="EMBL" id="BGZK01000302">
    <property type="protein sequence ID" value="GBP35361.1"/>
    <property type="molecule type" value="Genomic_DNA"/>
</dbReference>
<accession>A0A4C1V947</accession>
<evidence type="ECO:0000313" key="1">
    <source>
        <dbReference type="EMBL" id="GBP35361.1"/>
    </source>
</evidence>
<gene>
    <name evidence="1" type="ORF">EVAR_20734_1</name>
</gene>
<keyword evidence="2" id="KW-1185">Reference proteome</keyword>
<proteinExistence type="predicted"/>
<comment type="caution">
    <text evidence="1">The sequence shown here is derived from an EMBL/GenBank/DDBJ whole genome shotgun (WGS) entry which is preliminary data.</text>
</comment>
<reference evidence="1 2" key="1">
    <citation type="journal article" date="2019" name="Commun. Biol.">
        <title>The bagworm genome reveals a unique fibroin gene that provides high tensile strength.</title>
        <authorList>
            <person name="Kono N."/>
            <person name="Nakamura H."/>
            <person name="Ohtoshi R."/>
            <person name="Tomita M."/>
            <person name="Numata K."/>
            <person name="Arakawa K."/>
        </authorList>
    </citation>
    <scope>NUCLEOTIDE SEQUENCE [LARGE SCALE GENOMIC DNA]</scope>
</reference>
<sequence length="273" mass="29408">MTGQAPRCTQRGRRTASAAFSVRQARRAAVPVRFVCTSVAPALQHAGRSRERRACSVALTRAMRLALASVDVGRDLDGITSCRRSENLSSIGSHSVETVMLFLGIGSGWCRNGRCYLVVFVRGSSTPSFLRVQSGTRVWEKVFGSIVSGGVGRSATSLASVQCSGGIHRGPGDFGSERQVRSKHWAQHAPRGSALMDNMFHLSGHAHGAIYLCAQVLHPSLPFHFLSPESQLCWHGTLLAGQKGGRLRDIHGDTPSYLVALNDYRQSLAALPS</sequence>
<evidence type="ECO:0000313" key="2">
    <source>
        <dbReference type="Proteomes" id="UP000299102"/>
    </source>
</evidence>